<dbReference type="EMBL" id="JAUYVT010000002">
    <property type="protein sequence ID" value="MDP2563596.1"/>
    <property type="molecule type" value="Genomic_DNA"/>
</dbReference>
<comment type="caution">
    <text evidence="1">The sequence shown here is derived from an EMBL/GenBank/DDBJ whole genome shotgun (WGS) entry which is preliminary data.</text>
</comment>
<dbReference type="PANTHER" id="PTHR11012">
    <property type="entry name" value="PROTEIN KINASE-LIKE DOMAIN-CONTAINING"/>
    <property type="match status" value="1"/>
</dbReference>
<keyword evidence="1" id="KW-0418">Kinase</keyword>
<protein>
    <submittedName>
        <fullName evidence="1">Kinase</fullName>
    </submittedName>
</protein>
<gene>
    <name evidence="1" type="ORF">Q8W34_03085</name>
</gene>
<accession>A0ABT9F9Y3</accession>
<dbReference type="Pfam" id="PF02958">
    <property type="entry name" value="EcKL"/>
    <property type="match status" value="1"/>
</dbReference>
<dbReference type="SUPFAM" id="SSF56112">
    <property type="entry name" value="Protein kinase-like (PK-like)"/>
    <property type="match status" value="1"/>
</dbReference>
<dbReference type="InterPro" id="IPR011009">
    <property type="entry name" value="Kinase-like_dom_sf"/>
</dbReference>
<evidence type="ECO:0000313" key="2">
    <source>
        <dbReference type="Proteomes" id="UP001177212"/>
    </source>
</evidence>
<dbReference type="Gene3D" id="3.90.1200.10">
    <property type="match status" value="1"/>
</dbReference>
<organism evidence="1 2">
    <name type="scientific">Pseudoalteromonas marina</name>
    <dbReference type="NCBI Taxonomy" id="267375"/>
    <lineage>
        <taxon>Bacteria</taxon>
        <taxon>Pseudomonadati</taxon>
        <taxon>Pseudomonadota</taxon>
        <taxon>Gammaproteobacteria</taxon>
        <taxon>Alteromonadales</taxon>
        <taxon>Pseudoalteromonadaceae</taxon>
        <taxon>Pseudoalteromonas</taxon>
    </lineage>
</organism>
<evidence type="ECO:0000313" key="1">
    <source>
        <dbReference type="EMBL" id="MDP2563596.1"/>
    </source>
</evidence>
<dbReference type="GO" id="GO:0016301">
    <property type="term" value="F:kinase activity"/>
    <property type="evidence" value="ECO:0007669"/>
    <property type="project" value="UniProtKB-KW"/>
</dbReference>
<dbReference type="PANTHER" id="PTHR11012:SF30">
    <property type="entry name" value="PROTEIN KINASE-LIKE DOMAIN-CONTAINING"/>
    <property type="match status" value="1"/>
</dbReference>
<proteinExistence type="predicted"/>
<sequence>MAFYLLLLQPHFKHIEIGATPTSLWSGCGSIIECRLDNVPCVIKAIRIPSHINHPKIKQSEFALKRKQQSYNVEYNFYKHYSEHLPKTANSIECVSAINCGDEYALVFKNFTQFGFTQASSLHIKPILKWLAHFHAFNLNKQHDGLWEQGCYWHLNTRPDEFNALVSNPNNQFDIKAAAKKLAYQLEHPKYKTLLHGDAKVANFAVNSNNEIRGYDFQYTGSGVGIVDVMYFMTSCYSCEELHAHATSELTYYFYELEHALTQYQPNIPAQAVTKEWKALWPTAWADFYRFLAGWSPEHYKINSYMHDQVVNWFETNS</sequence>
<dbReference type="RefSeq" id="WP_305471120.1">
    <property type="nucleotide sequence ID" value="NZ_JAUYVT010000002.1"/>
</dbReference>
<keyword evidence="2" id="KW-1185">Reference proteome</keyword>
<dbReference type="Proteomes" id="UP001177212">
    <property type="component" value="Unassembled WGS sequence"/>
</dbReference>
<keyword evidence="1" id="KW-0808">Transferase</keyword>
<name>A0ABT9F9Y3_9GAMM</name>
<dbReference type="InterPro" id="IPR004119">
    <property type="entry name" value="EcKL"/>
</dbReference>
<reference evidence="1" key="1">
    <citation type="submission" date="2023-07" db="EMBL/GenBank/DDBJ databases">
        <title>Genome content predicts the carbon catabolic preferences of heterotrophic bacteria.</title>
        <authorList>
            <person name="Gralka M."/>
        </authorList>
    </citation>
    <scope>NUCLEOTIDE SEQUENCE</scope>
    <source>
        <strain evidence="1">4G09</strain>
    </source>
</reference>